<keyword evidence="1" id="KW-0812">Transmembrane</keyword>
<name>A0ABY1Q1D4_9BACT</name>
<evidence type="ECO:0000313" key="3">
    <source>
        <dbReference type="Proteomes" id="UP001158067"/>
    </source>
</evidence>
<keyword evidence="1" id="KW-1133">Transmembrane helix</keyword>
<proteinExistence type="predicted"/>
<comment type="caution">
    <text evidence="2">The sequence shown here is derived from an EMBL/GenBank/DDBJ whole genome shotgun (WGS) entry which is preliminary data.</text>
</comment>
<dbReference type="EMBL" id="FXUG01000005">
    <property type="protein sequence ID" value="SMP56099.1"/>
    <property type="molecule type" value="Genomic_DNA"/>
</dbReference>
<keyword evidence="3" id="KW-1185">Reference proteome</keyword>
<keyword evidence="1" id="KW-0472">Membrane</keyword>
<accession>A0ABY1Q1D4</accession>
<sequence length="136" mass="14733">MIGSSIALFAVTHTSDLAPEFQAPIQASGIPMWVYLLAACLAAALVGGYISMTRMSVPALSSVDELTLELCRAHGIGMQHRLMLEHVAKLAQLECTADLFLSPKLFDQAVSKASEVKRLRGGQRGLIFEARQCLFN</sequence>
<evidence type="ECO:0000256" key="1">
    <source>
        <dbReference type="SAM" id="Phobius"/>
    </source>
</evidence>
<evidence type="ECO:0000313" key="2">
    <source>
        <dbReference type="EMBL" id="SMP56099.1"/>
    </source>
</evidence>
<protein>
    <submittedName>
        <fullName evidence="2">Uncharacterized protein</fullName>
    </submittedName>
</protein>
<dbReference type="Proteomes" id="UP001158067">
    <property type="component" value="Unassembled WGS sequence"/>
</dbReference>
<dbReference type="RefSeq" id="WP_283432559.1">
    <property type="nucleotide sequence ID" value="NZ_CAWLDM010000001.1"/>
</dbReference>
<reference evidence="2 3" key="1">
    <citation type="submission" date="2017-05" db="EMBL/GenBank/DDBJ databases">
        <authorList>
            <person name="Varghese N."/>
            <person name="Submissions S."/>
        </authorList>
    </citation>
    <scope>NUCLEOTIDE SEQUENCE [LARGE SCALE GENOMIC DNA]</scope>
    <source>
        <strain evidence="2 3">DSM 25457</strain>
    </source>
</reference>
<organism evidence="2 3">
    <name type="scientific">Neorhodopirellula lusitana</name>
    <dbReference type="NCBI Taxonomy" id="445327"/>
    <lineage>
        <taxon>Bacteria</taxon>
        <taxon>Pseudomonadati</taxon>
        <taxon>Planctomycetota</taxon>
        <taxon>Planctomycetia</taxon>
        <taxon>Pirellulales</taxon>
        <taxon>Pirellulaceae</taxon>
        <taxon>Neorhodopirellula</taxon>
    </lineage>
</organism>
<feature type="transmembrane region" description="Helical" evidence="1">
    <location>
        <begin position="33"/>
        <end position="52"/>
    </location>
</feature>
<gene>
    <name evidence="2" type="ORF">SAMN06265222_10587</name>
</gene>